<evidence type="ECO:0000259" key="2">
    <source>
        <dbReference type="Pfam" id="PF13581"/>
    </source>
</evidence>
<dbReference type="SUPFAM" id="SSF55874">
    <property type="entry name" value="ATPase domain of HSP90 chaperone/DNA topoisomerase II/histidine kinase"/>
    <property type="match status" value="1"/>
</dbReference>
<evidence type="ECO:0000256" key="1">
    <source>
        <dbReference type="ARBA" id="ARBA00022527"/>
    </source>
</evidence>
<dbReference type="CDD" id="cd16936">
    <property type="entry name" value="HATPase_RsbW-like"/>
    <property type="match status" value="1"/>
</dbReference>
<dbReference type="InterPro" id="IPR036890">
    <property type="entry name" value="HATPase_C_sf"/>
</dbReference>
<keyword evidence="1 3" id="KW-0723">Serine/threonine-protein kinase</keyword>
<proteinExistence type="predicted"/>
<name>A0A1Z4M120_9CYAN</name>
<dbReference type="EMBL" id="AP018227">
    <property type="protein sequence ID" value="BAY87172.1"/>
    <property type="molecule type" value="Genomic_DNA"/>
</dbReference>
<keyword evidence="3" id="KW-0808">Transferase</keyword>
<dbReference type="Proteomes" id="UP000218418">
    <property type="component" value="Chromosome"/>
</dbReference>
<dbReference type="InterPro" id="IPR016781">
    <property type="entry name" value="Anti-sigma_regulat_PmgA_prd"/>
</dbReference>
<dbReference type="GO" id="GO:0004674">
    <property type="term" value="F:protein serine/threonine kinase activity"/>
    <property type="evidence" value="ECO:0007669"/>
    <property type="project" value="UniProtKB-KW"/>
</dbReference>
<sequence length="153" mass="17478">MITISLRPVGRNWGTISFASTLYLCPILDLLLAEIPGEMQAELRLGLQEALVNAAKHGNNLDPGKKVVVRFSLIDDRYWWVISDQGKGFIPECDCEEDPTEFLPPDESENGRGLSILHLIFDEVEWNRRGTELRLCKQLEHKRSRIPIPLLRN</sequence>
<dbReference type="PANTHER" id="PTHR35526:SF3">
    <property type="entry name" value="ANTI-SIGMA-F FACTOR RSBW"/>
    <property type="match status" value="1"/>
</dbReference>
<evidence type="ECO:0000313" key="4">
    <source>
        <dbReference type="Proteomes" id="UP000218418"/>
    </source>
</evidence>
<dbReference type="PIRSF" id="PIRSF020906">
    <property type="entry name" value="Anti_s_fact_PmgA_prd"/>
    <property type="match status" value="1"/>
</dbReference>
<dbReference type="Pfam" id="PF13581">
    <property type="entry name" value="HATPase_c_2"/>
    <property type="match status" value="1"/>
</dbReference>
<reference evidence="3 4" key="1">
    <citation type="submission" date="2017-06" db="EMBL/GenBank/DDBJ databases">
        <title>Genome sequencing of cyanobaciteial culture collection at National Institute for Environmental Studies (NIES).</title>
        <authorList>
            <person name="Hirose Y."/>
            <person name="Shimura Y."/>
            <person name="Fujisawa T."/>
            <person name="Nakamura Y."/>
            <person name="Kawachi M."/>
        </authorList>
    </citation>
    <scope>NUCLEOTIDE SEQUENCE [LARGE SCALE GENOMIC DNA]</scope>
    <source>
        <strain evidence="3 4">NIES-267</strain>
    </source>
</reference>
<organism evidence="3 4">
    <name type="scientific">Calothrix parasitica NIES-267</name>
    <dbReference type="NCBI Taxonomy" id="1973488"/>
    <lineage>
        <taxon>Bacteria</taxon>
        <taxon>Bacillati</taxon>
        <taxon>Cyanobacteriota</taxon>
        <taxon>Cyanophyceae</taxon>
        <taxon>Nostocales</taxon>
        <taxon>Calotrichaceae</taxon>
        <taxon>Calothrix</taxon>
    </lineage>
</organism>
<dbReference type="InterPro" id="IPR050267">
    <property type="entry name" value="Anti-sigma-factor_SerPK"/>
</dbReference>
<keyword evidence="4" id="KW-1185">Reference proteome</keyword>
<accession>A0A1Z4M120</accession>
<gene>
    <name evidence="3" type="ORF">NIES267_66900</name>
</gene>
<dbReference type="AlphaFoldDB" id="A0A1Z4M120"/>
<dbReference type="InterPro" id="IPR003594">
    <property type="entry name" value="HATPase_dom"/>
</dbReference>
<keyword evidence="3" id="KW-0418">Kinase</keyword>
<dbReference type="Gene3D" id="3.30.565.10">
    <property type="entry name" value="Histidine kinase-like ATPase, C-terminal domain"/>
    <property type="match status" value="1"/>
</dbReference>
<dbReference type="PANTHER" id="PTHR35526">
    <property type="entry name" value="ANTI-SIGMA-F FACTOR RSBW-RELATED"/>
    <property type="match status" value="1"/>
</dbReference>
<feature type="domain" description="Histidine kinase/HSP90-like ATPase" evidence="2">
    <location>
        <begin position="34"/>
        <end position="137"/>
    </location>
</feature>
<dbReference type="OrthoDB" id="516350at2"/>
<evidence type="ECO:0000313" key="3">
    <source>
        <dbReference type="EMBL" id="BAY87172.1"/>
    </source>
</evidence>
<protein>
    <submittedName>
        <fullName evidence="3">Putative anti-sigma regulatory factor serine/threonine protein kinase</fullName>
    </submittedName>
</protein>